<accession>A0A2P2N0I8</accession>
<dbReference type="EMBL" id="GGEC01055496">
    <property type="protein sequence ID" value="MBX35980.1"/>
    <property type="molecule type" value="Transcribed_RNA"/>
</dbReference>
<name>A0A2P2N0I8_RHIMU</name>
<organism evidence="1">
    <name type="scientific">Rhizophora mucronata</name>
    <name type="common">Asiatic mangrove</name>
    <dbReference type="NCBI Taxonomy" id="61149"/>
    <lineage>
        <taxon>Eukaryota</taxon>
        <taxon>Viridiplantae</taxon>
        <taxon>Streptophyta</taxon>
        <taxon>Embryophyta</taxon>
        <taxon>Tracheophyta</taxon>
        <taxon>Spermatophyta</taxon>
        <taxon>Magnoliopsida</taxon>
        <taxon>eudicotyledons</taxon>
        <taxon>Gunneridae</taxon>
        <taxon>Pentapetalae</taxon>
        <taxon>rosids</taxon>
        <taxon>fabids</taxon>
        <taxon>Malpighiales</taxon>
        <taxon>Rhizophoraceae</taxon>
        <taxon>Rhizophora</taxon>
    </lineage>
</organism>
<proteinExistence type="predicted"/>
<sequence length="43" mass="4903">MFYPCLNLSLLKHCSLPCKPLVPLNNSLCPIFPISVRSNLWDD</sequence>
<dbReference type="AlphaFoldDB" id="A0A2P2N0I8"/>
<evidence type="ECO:0000313" key="1">
    <source>
        <dbReference type="EMBL" id="MBX35980.1"/>
    </source>
</evidence>
<reference evidence="1" key="1">
    <citation type="submission" date="2018-02" db="EMBL/GenBank/DDBJ databases">
        <title>Rhizophora mucronata_Transcriptome.</title>
        <authorList>
            <person name="Meera S.P."/>
            <person name="Sreeshan A."/>
            <person name="Augustine A."/>
        </authorList>
    </citation>
    <scope>NUCLEOTIDE SEQUENCE</scope>
    <source>
        <tissue evidence="1">Leaf</tissue>
    </source>
</reference>
<protein>
    <submittedName>
        <fullName evidence="1">Uncharacterized protein</fullName>
    </submittedName>
</protein>